<accession>A0A8S9UFF6</accession>
<reference evidence="1" key="1">
    <citation type="submission" date="2020-03" db="EMBL/GenBank/DDBJ databases">
        <title>Hybrid Assembly of Korean Phytophthora infestans isolates.</title>
        <authorList>
            <person name="Prokchorchik M."/>
            <person name="Lee Y."/>
            <person name="Seo J."/>
            <person name="Cho J.-H."/>
            <person name="Park Y.-E."/>
            <person name="Jang D.-C."/>
            <person name="Im J.-S."/>
            <person name="Choi J.-G."/>
            <person name="Park H.-J."/>
            <person name="Lee G.-B."/>
            <person name="Lee Y.-G."/>
            <person name="Hong S.-Y."/>
            <person name="Cho K."/>
            <person name="Sohn K.H."/>
        </authorList>
    </citation>
    <scope>NUCLEOTIDE SEQUENCE</scope>
    <source>
        <strain evidence="1">KR_2_A2</strain>
    </source>
</reference>
<proteinExistence type="predicted"/>
<protein>
    <submittedName>
        <fullName evidence="1">Uncharacterized protein</fullName>
    </submittedName>
</protein>
<evidence type="ECO:0000313" key="1">
    <source>
        <dbReference type="EMBL" id="KAF4138202.1"/>
    </source>
</evidence>
<name>A0A8S9UFF6_PHYIN</name>
<dbReference type="Proteomes" id="UP000704712">
    <property type="component" value="Unassembled WGS sequence"/>
</dbReference>
<comment type="caution">
    <text evidence="1">The sequence shown here is derived from an EMBL/GenBank/DDBJ whole genome shotgun (WGS) entry which is preliminary data.</text>
</comment>
<feature type="non-terminal residue" evidence="1">
    <location>
        <position position="70"/>
    </location>
</feature>
<dbReference type="EMBL" id="JAACNO010001719">
    <property type="protein sequence ID" value="KAF4138202.1"/>
    <property type="molecule type" value="Genomic_DNA"/>
</dbReference>
<organism evidence="1 2">
    <name type="scientific">Phytophthora infestans</name>
    <name type="common">Potato late blight agent</name>
    <name type="synonym">Botrytis infestans</name>
    <dbReference type="NCBI Taxonomy" id="4787"/>
    <lineage>
        <taxon>Eukaryota</taxon>
        <taxon>Sar</taxon>
        <taxon>Stramenopiles</taxon>
        <taxon>Oomycota</taxon>
        <taxon>Peronosporomycetes</taxon>
        <taxon>Peronosporales</taxon>
        <taxon>Peronosporaceae</taxon>
        <taxon>Phytophthora</taxon>
    </lineage>
</organism>
<dbReference type="AlphaFoldDB" id="A0A8S9UFF6"/>
<gene>
    <name evidence="1" type="ORF">GN958_ATG12607</name>
</gene>
<evidence type="ECO:0000313" key="2">
    <source>
        <dbReference type="Proteomes" id="UP000704712"/>
    </source>
</evidence>
<sequence length="70" mass="7688">TIELIGTQNTFIVQQNTPNDDIHNIAVEYLQLQCETVTRALPSNSSTPFSSFAAAATRELLKNAFTESKS</sequence>